<feature type="domain" description="GGDEF" evidence="6">
    <location>
        <begin position="278"/>
        <end position="411"/>
    </location>
</feature>
<feature type="transmembrane region" description="Helical" evidence="5">
    <location>
        <begin position="179"/>
        <end position="198"/>
    </location>
</feature>
<dbReference type="Pfam" id="PF00990">
    <property type="entry name" value="GGDEF"/>
    <property type="match status" value="1"/>
</dbReference>
<dbReference type="CDD" id="cd01949">
    <property type="entry name" value="GGDEF"/>
    <property type="match status" value="1"/>
</dbReference>
<dbReference type="NCBIfam" id="TIGR00254">
    <property type="entry name" value="GGDEF"/>
    <property type="match status" value="1"/>
</dbReference>
<comment type="catalytic activity">
    <reaction evidence="3">
        <text>2 GTP = 3',3'-c-di-GMP + 2 diphosphate</text>
        <dbReference type="Rhea" id="RHEA:24898"/>
        <dbReference type="ChEBI" id="CHEBI:33019"/>
        <dbReference type="ChEBI" id="CHEBI:37565"/>
        <dbReference type="ChEBI" id="CHEBI:58805"/>
        <dbReference type="EC" id="2.7.7.65"/>
    </reaction>
</comment>
<evidence type="ECO:0000256" key="1">
    <source>
        <dbReference type="ARBA" id="ARBA00001946"/>
    </source>
</evidence>
<name>A0A4Q7AUL5_9GAMM</name>
<dbReference type="EC" id="2.7.7.65" evidence="2"/>
<evidence type="ECO:0000256" key="3">
    <source>
        <dbReference type="ARBA" id="ARBA00034247"/>
    </source>
</evidence>
<dbReference type="Gene3D" id="3.30.70.270">
    <property type="match status" value="1"/>
</dbReference>
<keyword evidence="5" id="KW-0472">Membrane</keyword>
<accession>A0A4Q7AUL5</accession>
<sequence length="448" mass="51717">MTADLRVGEKSHSSITAQHKPQQHLLKPSECSLKNRSAIEQALANHNAPIPAHFQQAFLDFQYQQQRFFLRRINYIAQLVFLIYFFADYFIMPDMYNLSAFLRVGCVAASLLAGFYLFKYKKDILLLDLILPVSTACSMGLWIFLLLQSSSPWINSYIYASVIFVLIANLCIQVRFKPALYSTMFISIFALIGVQQLMHVQEAIVFFLTFFPILLFSLYISWNSTLNGRRNFLRSLLDDWNLHSFKNMAHTDELTQLFNRRQFVHVAERRIHEWPTSASTCLLMFDVDYFKKINDSYGHDIGDRVLQSIADTTRKEMRQKDVLARFGGEEFIALLAETSIQDALLIADRIRERIQNECLHLKERSLSFTVSIGVAELKSHRQDLDELVKQADLALYQAKENGRNCVVRYEPAMSARSKLTPAKNKKPLNTIKLPNPCKDPASRTWSIM</sequence>
<evidence type="ECO:0000256" key="2">
    <source>
        <dbReference type="ARBA" id="ARBA00012528"/>
    </source>
</evidence>
<evidence type="ECO:0000256" key="5">
    <source>
        <dbReference type="SAM" id="Phobius"/>
    </source>
</evidence>
<reference evidence="7 8" key="1">
    <citation type="submission" date="2019-02" db="EMBL/GenBank/DDBJ databases">
        <title>The Batch Genome Submission of Acinetobacter spp. strains.</title>
        <authorList>
            <person name="Qin J."/>
            <person name="Hu Y."/>
            <person name="Ye H."/>
            <person name="Wei L."/>
            <person name="Feng Y."/>
            <person name="Zong Z."/>
        </authorList>
    </citation>
    <scope>NUCLEOTIDE SEQUENCE [LARGE SCALE GENOMIC DNA]</scope>
    <source>
        <strain evidence="7 8">WCHABo060081</strain>
    </source>
</reference>
<evidence type="ECO:0000313" key="8">
    <source>
        <dbReference type="Proteomes" id="UP000293483"/>
    </source>
</evidence>
<dbReference type="Proteomes" id="UP000293483">
    <property type="component" value="Unassembled WGS sequence"/>
</dbReference>
<dbReference type="InterPro" id="IPR043128">
    <property type="entry name" value="Rev_trsase/Diguanyl_cyclase"/>
</dbReference>
<dbReference type="RefSeq" id="WP_130145483.1">
    <property type="nucleotide sequence ID" value="NZ_SGSU01000008.1"/>
</dbReference>
<evidence type="ECO:0000256" key="4">
    <source>
        <dbReference type="SAM" id="MobiDB-lite"/>
    </source>
</evidence>
<keyword evidence="5" id="KW-0812">Transmembrane</keyword>
<dbReference type="InterPro" id="IPR000160">
    <property type="entry name" value="GGDEF_dom"/>
</dbReference>
<dbReference type="PANTHER" id="PTHR45138">
    <property type="entry name" value="REGULATORY COMPONENTS OF SENSORY TRANSDUCTION SYSTEM"/>
    <property type="match status" value="1"/>
</dbReference>
<keyword evidence="5" id="KW-1133">Transmembrane helix</keyword>
<dbReference type="FunFam" id="3.30.70.270:FF:000001">
    <property type="entry name" value="Diguanylate cyclase domain protein"/>
    <property type="match status" value="1"/>
</dbReference>
<evidence type="ECO:0000259" key="6">
    <source>
        <dbReference type="PROSITE" id="PS50887"/>
    </source>
</evidence>
<evidence type="ECO:0000313" key="7">
    <source>
        <dbReference type="EMBL" id="RZG67159.1"/>
    </source>
</evidence>
<organism evidence="7 8">
    <name type="scientific">Acinetobacter bouvetii</name>
    <dbReference type="NCBI Taxonomy" id="202951"/>
    <lineage>
        <taxon>Bacteria</taxon>
        <taxon>Pseudomonadati</taxon>
        <taxon>Pseudomonadota</taxon>
        <taxon>Gammaproteobacteria</taxon>
        <taxon>Moraxellales</taxon>
        <taxon>Moraxellaceae</taxon>
        <taxon>Acinetobacter</taxon>
    </lineage>
</organism>
<protein>
    <recommendedName>
        <fullName evidence="2">diguanylate cyclase</fullName>
        <ecNumber evidence="2">2.7.7.65</ecNumber>
    </recommendedName>
</protein>
<dbReference type="InterPro" id="IPR050469">
    <property type="entry name" value="Diguanylate_Cyclase"/>
</dbReference>
<dbReference type="SUPFAM" id="SSF55073">
    <property type="entry name" value="Nucleotide cyclase"/>
    <property type="match status" value="1"/>
</dbReference>
<proteinExistence type="predicted"/>
<feature type="compositionally biased region" description="Basic and acidic residues" evidence="4">
    <location>
        <begin position="1"/>
        <end position="12"/>
    </location>
</feature>
<gene>
    <name evidence="7" type="ORF">EXE25_08575</name>
</gene>
<feature type="transmembrane region" description="Helical" evidence="5">
    <location>
        <begin position="153"/>
        <end position="172"/>
    </location>
</feature>
<feature type="transmembrane region" description="Helical" evidence="5">
    <location>
        <begin position="125"/>
        <end position="147"/>
    </location>
</feature>
<feature type="transmembrane region" description="Helical" evidence="5">
    <location>
        <begin position="73"/>
        <end position="92"/>
    </location>
</feature>
<dbReference type="GO" id="GO:0052621">
    <property type="term" value="F:diguanylate cyclase activity"/>
    <property type="evidence" value="ECO:0007669"/>
    <property type="project" value="UniProtKB-EC"/>
</dbReference>
<dbReference type="PROSITE" id="PS50887">
    <property type="entry name" value="GGDEF"/>
    <property type="match status" value="1"/>
</dbReference>
<dbReference type="PANTHER" id="PTHR45138:SF9">
    <property type="entry name" value="DIGUANYLATE CYCLASE DGCM-RELATED"/>
    <property type="match status" value="1"/>
</dbReference>
<comment type="cofactor">
    <cofactor evidence="1">
        <name>Mg(2+)</name>
        <dbReference type="ChEBI" id="CHEBI:18420"/>
    </cofactor>
</comment>
<comment type="caution">
    <text evidence="7">The sequence shown here is derived from an EMBL/GenBank/DDBJ whole genome shotgun (WGS) entry which is preliminary data.</text>
</comment>
<dbReference type="STRING" id="202951.GCA_001485025_02526"/>
<feature type="transmembrane region" description="Helical" evidence="5">
    <location>
        <begin position="204"/>
        <end position="222"/>
    </location>
</feature>
<feature type="region of interest" description="Disordered" evidence="4">
    <location>
        <begin position="1"/>
        <end position="22"/>
    </location>
</feature>
<feature type="transmembrane region" description="Helical" evidence="5">
    <location>
        <begin position="98"/>
        <end position="118"/>
    </location>
</feature>
<dbReference type="InterPro" id="IPR029787">
    <property type="entry name" value="Nucleotide_cyclase"/>
</dbReference>
<dbReference type="SMART" id="SM00267">
    <property type="entry name" value="GGDEF"/>
    <property type="match status" value="1"/>
</dbReference>
<dbReference type="EMBL" id="SGSU01000008">
    <property type="protein sequence ID" value="RZG67159.1"/>
    <property type="molecule type" value="Genomic_DNA"/>
</dbReference>
<dbReference type="AlphaFoldDB" id="A0A4Q7AUL5"/>